<dbReference type="InterPro" id="IPR022572">
    <property type="entry name" value="DNA_rep/recomb_RecO_N"/>
</dbReference>
<keyword evidence="2 4" id="KW-0233">DNA recombination</keyword>
<accession>A0ABW7NCF5</accession>
<keyword evidence="1 4" id="KW-0227">DNA damage</keyword>
<dbReference type="Proteomes" id="UP001610063">
    <property type="component" value="Unassembled WGS sequence"/>
</dbReference>
<dbReference type="EMBL" id="JBIPKE010000019">
    <property type="protein sequence ID" value="MFH6985215.1"/>
    <property type="molecule type" value="Genomic_DNA"/>
</dbReference>
<evidence type="ECO:0000256" key="4">
    <source>
        <dbReference type="HAMAP-Rule" id="MF_00201"/>
    </source>
</evidence>
<feature type="domain" description="DNA replication/recombination mediator RecO N-terminal" evidence="5">
    <location>
        <begin position="1"/>
        <end position="76"/>
    </location>
</feature>
<comment type="function">
    <text evidence="4">Involved in DNA repair and RecF pathway recombination.</text>
</comment>
<dbReference type="Gene3D" id="2.40.50.140">
    <property type="entry name" value="Nucleic acid-binding proteins"/>
    <property type="match status" value="1"/>
</dbReference>
<dbReference type="SUPFAM" id="SSF50249">
    <property type="entry name" value="Nucleic acid-binding proteins"/>
    <property type="match status" value="1"/>
</dbReference>
<dbReference type="Pfam" id="PF02565">
    <property type="entry name" value="RecO_C"/>
    <property type="match status" value="1"/>
</dbReference>
<dbReference type="RefSeq" id="WP_159582735.1">
    <property type="nucleotide sequence ID" value="NZ_JBIPKE010000019.1"/>
</dbReference>
<reference evidence="6 7" key="1">
    <citation type="journal article" date="2013" name="Int. J. Syst. Evol. Microbiol.">
        <title>Marinoscillum luteum sp. nov., isolated from marine sediment.</title>
        <authorList>
            <person name="Cha I.T."/>
            <person name="Park S.J."/>
            <person name="Kim S.J."/>
            <person name="Kim J.G."/>
            <person name="Jung M.Y."/>
            <person name="Shin K.S."/>
            <person name="Kwon K.K."/>
            <person name="Yang S.H."/>
            <person name="Seo Y.S."/>
            <person name="Rhee S.K."/>
        </authorList>
    </citation>
    <scope>NUCLEOTIDE SEQUENCE [LARGE SCALE GENOMIC DNA]</scope>
    <source>
        <strain evidence="6 7">KCTC 23939</strain>
    </source>
</reference>
<keyword evidence="3 4" id="KW-0234">DNA repair</keyword>
<dbReference type="InterPro" id="IPR012340">
    <property type="entry name" value="NA-bd_OB-fold"/>
</dbReference>
<comment type="caution">
    <text evidence="6">The sequence shown here is derived from an EMBL/GenBank/DDBJ whole genome shotgun (WGS) entry which is preliminary data.</text>
</comment>
<dbReference type="NCBIfam" id="TIGR00613">
    <property type="entry name" value="reco"/>
    <property type="match status" value="1"/>
</dbReference>
<evidence type="ECO:0000313" key="6">
    <source>
        <dbReference type="EMBL" id="MFH6985215.1"/>
    </source>
</evidence>
<evidence type="ECO:0000313" key="7">
    <source>
        <dbReference type="Proteomes" id="UP001610063"/>
    </source>
</evidence>
<organism evidence="6 7">
    <name type="scientific">Marinoscillum luteum</name>
    <dbReference type="NCBI Taxonomy" id="861051"/>
    <lineage>
        <taxon>Bacteria</taxon>
        <taxon>Pseudomonadati</taxon>
        <taxon>Bacteroidota</taxon>
        <taxon>Cytophagia</taxon>
        <taxon>Cytophagales</taxon>
        <taxon>Reichenbachiellaceae</taxon>
        <taxon>Marinoscillum</taxon>
    </lineage>
</organism>
<sequence>MVTKTRGIVIKYLKYQESSIIVQIFTEQYGLMSFMVNGIRSPRSKRSIGYFQAFSLLELVAYIKPNRSIQRLSEYKYYATAHHIQQDIRKGTIVLFLSEILSKLLTHEQGESHERLFAFLSNAIITFDSLQSEIENFHLHFLLKMLPFVGLDVEDGTALIHSMELEMIEEDHNLITFISSIISSDYTEPVHGSGALRFKALELILNYYEHHTTQLGEIKSLKVLHQVFR</sequence>
<dbReference type="Pfam" id="PF11967">
    <property type="entry name" value="RecO_N"/>
    <property type="match status" value="1"/>
</dbReference>
<name>A0ABW7NCF5_9BACT</name>
<protein>
    <recommendedName>
        <fullName evidence="4">DNA repair protein RecO</fullName>
    </recommendedName>
    <alternativeName>
        <fullName evidence="4">Recombination protein O</fullName>
    </alternativeName>
</protein>
<proteinExistence type="inferred from homology"/>
<evidence type="ECO:0000256" key="3">
    <source>
        <dbReference type="ARBA" id="ARBA00023204"/>
    </source>
</evidence>
<evidence type="ECO:0000256" key="2">
    <source>
        <dbReference type="ARBA" id="ARBA00023172"/>
    </source>
</evidence>
<gene>
    <name evidence="4 6" type="primary">recO</name>
    <name evidence="6" type="ORF">ACHKAR_17315</name>
</gene>
<evidence type="ECO:0000259" key="5">
    <source>
        <dbReference type="Pfam" id="PF11967"/>
    </source>
</evidence>
<evidence type="ECO:0000256" key="1">
    <source>
        <dbReference type="ARBA" id="ARBA00022763"/>
    </source>
</evidence>
<dbReference type="PANTHER" id="PTHR33991">
    <property type="entry name" value="DNA REPAIR PROTEIN RECO"/>
    <property type="match status" value="1"/>
</dbReference>
<dbReference type="InterPro" id="IPR003717">
    <property type="entry name" value="RecO"/>
</dbReference>
<keyword evidence="7" id="KW-1185">Reference proteome</keyword>
<comment type="similarity">
    <text evidence="4">Belongs to the RecO family.</text>
</comment>
<dbReference type="PANTHER" id="PTHR33991:SF1">
    <property type="entry name" value="DNA REPAIR PROTEIN RECO"/>
    <property type="match status" value="1"/>
</dbReference>
<dbReference type="HAMAP" id="MF_00201">
    <property type="entry name" value="RecO"/>
    <property type="match status" value="1"/>
</dbReference>